<keyword evidence="1" id="KW-0472">Membrane</keyword>
<keyword evidence="1" id="KW-1133">Transmembrane helix</keyword>
<evidence type="ECO:0000313" key="3">
    <source>
        <dbReference type="Proteomes" id="UP001222087"/>
    </source>
</evidence>
<feature type="transmembrane region" description="Helical" evidence="1">
    <location>
        <begin position="106"/>
        <end position="133"/>
    </location>
</feature>
<feature type="transmembrane region" description="Helical" evidence="1">
    <location>
        <begin position="6"/>
        <end position="32"/>
    </location>
</feature>
<feature type="transmembrane region" description="Helical" evidence="1">
    <location>
        <begin position="74"/>
        <end position="94"/>
    </location>
</feature>
<organism evidence="2 3">
    <name type="scientific">Legionella cardiaca</name>
    <dbReference type="NCBI Taxonomy" id="1071983"/>
    <lineage>
        <taxon>Bacteria</taxon>
        <taxon>Pseudomonadati</taxon>
        <taxon>Pseudomonadota</taxon>
        <taxon>Gammaproteobacteria</taxon>
        <taxon>Legionellales</taxon>
        <taxon>Legionellaceae</taxon>
        <taxon>Legionella</taxon>
    </lineage>
</organism>
<protein>
    <recommendedName>
        <fullName evidence="4">Integral membrane protein (PIN domain superfamily)</fullName>
    </recommendedName>
</protein>
<accession>A0ABY8AMX0</accession>
<evidence type="ECO:0008006" key="4">
    <source>
        <dbReference type="Google" id="ProtNLM"/>
    </source>
</evidence>
<evidence type="ECO:0000256" key="1">
    <source>
        <dbReference type="SAM" id="Phobius"/>
    </source>
</evidence>
<dbReference type="Proteomes" id="UP001222087">
    <property type="component" value="Chromosome"/>
</dbReference>
<feature type="transmembrane region" description="Helical" evidence="1">
    <location>
        <begin position="44"/>
        <end position="68"/>
    </location>
</feature>
<name>A0ABY8AMX0_9GAMM</name>
<dbReference type="RefSeq" id="WP_275087829.1">
    <property type="nucleotide sequence ID" value="NZ_CP119078.1"/>
</dbReference>
<reference evidence="2 3" key="1">
    <citation type="submission" date="2023-02" db="EMBL/GenBank/DDBJ databases">
        <title>Genome Sequence of L. cardiaca H63T.</title>
        <authorList>
            <person name="Lopez A.E."/>
            <person name="Cianciotto N.P."/>
        </authorList>
    </citation>
    <scope>NUCLEOTIDE SEQUENCE [LARGE SCALE GENOMIC DNA]</scope>
    <source>
        <strain evidence="2 3">H63</strain>
    </source>
</reference>
<proteinExistence type="predicted"/>
<sequence length="139" mass="15891">MFSAFFHSYLFAQILGFYLLIIAIIMLARVNFYRRFLMNLSADYGTIVIASSFALVVGLLIVCTHNFWILIPHVLIVTLVGWLILILAILWLAIPDTMAYYNKKLYSGWGYYVIVAIFAVLGIILVSTGLYTFDPDFKF</sequence>
<evidence type="ECO:0000313" key="2">
    <source>
        <dbReference type="EMBL" id="WED42005.1"/>
    </source>
</evidence>
<keyword evidence="3" id="KW-1185">Reference proteome</keyword>
<keyword evidence="1" id="KW-0812">Transmembrane</keyword>
<dbReference type="EMBL" id="CP119078">
    <property type="protein sequence ID" value="WED42005.1"/>
    <property type="molecule type" value="Genomic_DNA"/>
</dbReference>
<gene>
    <name evidence="2" type="ORF">PXX05_08660</name>
</gene>